<dbReference type="InParanoid" id="B0DS37"/>
<evidence type="ECO:0000313" key="3">
    <source>
        <dbReference type="Proteomes" id="UP000001194"/>
    </source>
</evidence>
<accession>B0DS37</accession>
<protein>
    <submittedName>
        <fullName evidence="2">Predicted protein</fullName>
    </submittedName>
</protein>
<name>B0DS37_LACBS</name>
<feature type="region of interest" description="Disordered" evidence="1">
    <location>
        <begin position="507"/>
        <end position="675"/>
    </location>
</feature>
<gene>
    <name evidence="2" type="ORF">LACBIDRAFT_332251</name>
</gene>
<feature type="compositionally biased region" description="Polar residues" evidence="1">
    <location>
        <begin position="431"/>
        <end position="452"/>
    </location>
</feature>
<evidence type="ECO:0000313" key="2">
    <source>
        <dbReference type="EMBL" id="EDR02723.1"/>
    </source>
</evidence>
<feature type="compositionally biased region" description="Basic residues" evidence="1">
    <location>
        <begin position="655"/>
        <end position="665"/>
    </location>
</feature>
<proteinExistence type="predicted"/>
<feature type="compositionally biased region" description="Basic residues" evidence="1">
    <location>
        <begin position="609"/>
        <end position="618"/>
    </location>
</feature>
<feature type="region of interest" description="Disordered" evidence="1">
    <location>
        <begin position="415"/>
        <end position="458"/>
    </location>
</feature>
<reference evidence="2 3" key="1">
    <citation type="journal article" date="2008" name="Nature">
        <title>The genome of Laccaria bicolor provides insights into mycorrhizal symbiosis.</title>
        <authorList>
            <person name="Martin F."/>
            <person name="Aerts A."/>
            <person name="Ahren D."/>
            <person name="Brun A."/>
            <person name="Danchin E.G.J."/>
            <person name="Duchaussoy F."/>
            <person name="Gibon J."/>
            <person name="Kohler A."/>
            <person name="Lindquist E."/>
            <person name="Pereda V."/>
            <person name="Salamov A."/>
            <person name="Shapiro H.J."/>
            <person name="Wuyts J."/>
            <person name="Blaudez D."/>
            <person name="Buee M."/>
            <person name="Brokstein P."/>
            <person name="Canbaeck B."/>
            <person name="Cohen D."/>
            <person name="Courty P.E."/>
            <person name="Coutinho P.M."/>
            <person name="Delaruelle C."/>
            <person name="Detter J.C."/>
            <person name="Deveau A."/>
            <person name="DiFazio S."/>
            <person name="Duplessis S."/>
            <person name="Fraissinet-Tachet L."/>
            <person name="Lucic E."/>
            <person name="Frey-Klett P."/>
            <person name="Fourrey C."/>
            <person name="Feussner I."/>
            <person name="Gay G."/>
            <person name="Grimwood J."/>
            <person name="Hoegger P.J."/>
            <person name="Jain P."/>
            <person name="Kilaru S."/>
            <person name="Labbe J."/>
            <person name="Lin Y.C."/>
            <person name="Legue V."/>
            <person name="Le Tacon F."/>
            <person name="Marmeisse R."/>
            <person name="Melayah D."/>
            <person name="Montanini B."/>
            <person name="Muratet M."/>
            <person name="Nehls U."/>
            <person name="Niculita-Hirzel H."/>
            <person name="Oudot-Le Secq M.P."/>
            <person name="Peter M."/>
            <person name="Quesneville H."/>
            <person name="Rajashekar B."/>
            <person name="Reich M."/>
            <person name="Rouhier N."/>
            <person name="Schmutz J."/>
            <person name="Yin T."/>
            <person name="Chalot M."/>
            <person name="Henrissat B."/>
            <person name="Kuees U."/>
            <person name="Lucas S."/>
            <person name="Van de Peer Y."/>
            <person name="Podila G.K."/>
            <person name="Polle A."/>
            <person name="Pukkila P.J."/>
            <person name="Richardson P.M."/>
            <person name="Rouze P."/>
            <person name="Sanders I.R."/>
            <person name="Stajich J.E."/>
            <person name="Tunlid A."/>
            <person name="Tuskan G."/>
            <person name="Grigoriev I.V."/>
        </authorList>
    </citation>
    <scope>NUCLEOTIDE SEQUENCE [LARGE SCALE GENOMIC DNA]</scope>
    <source>
        <strain evidence="3">S238N-H82 / ATCC MYA-4686</strain>
    </source>
</reference>
<evidence type="ECO:0000256" key="1">
    <source>
        <dbReference type="SAM" id="MobiDB-lite"/>
    </source>
</evidence>
<dbReference type="RefSeq" id="XP_001886767.1">
    <property type="nucleotide sequence ID" value="XM_001886732.1"/>
</dbReference>
<dbReference type="GeneID" id="6082300"/>
<dbReference type="EMBL" id="DS547129">
    <property type="protein sequence ID" value="EDR02723.1"/>
    <property type="molecule type" value="Genomic_DNA"/>
</dbReference>
<dbReference type="AlphaFoldDB" id="B0DS37"/>
<organism evidence="3">
    <name type="scientific">Laccaria bicolor (strain S238N-H82 / ATCC MYA-4686)</name>
    <name type="common">Bicoloured deceiver</name>
    <name type="synonym">Laccaria laccata var. bicolor</name>
    <dbReference type="NCBI Taxonomy" id="486041"/>
    <lineage>
        <taxon>Eukaryota</taxon>
        <taxon>Fungi</taxon>
        <taxon>Dikarya</taxon>
        <taxon>Basidiomycota</taxon>
        <taxon>Agaricomycotina</taxon>
        <taxon>Agaricomycetes</taxon>
        <taxon>Agaricomycetidae</taxon>
        <taxon>Agaricales</taxon>
        <taxon>Agaricineae</taxon>
        <taxon>Hydnangiaceae</taxon>
        <taxon>Laccaria</taxon>
    </lineage>
</organism>
<sequence length="675" mass="75731">MPSQTVPPATGQRRQVERGREHFSATEEKVLREYLDDFTTKSKEERKDLLMFKIYRLIKAAGPELTPDQWRIRKKKVKEWYYNHGRRPHVRRYGYVKPISLKYVIGHLKQEELYSKVVELAGGAPPGSRAFLGKYQQGLKSLLDNLSASERIDYQIIAKKWTNESPPIEVQRKLFSRSGYKMLREMDKVKYYQLGLVSCGLITHYDSKGDPNWMFLDHTPEFGPPGALSFETMFRTEVQEICKAWAAYCAHIESVTADPEKFTRDRKKKRMRLEMEGSLPVLPDAPAEHSESAAVLQLMIREFMTLHYQLACGKESATPWSSMGKHQSQLWDRDMWPSDIMVKDPSKMVLGDCRQIVALWRKRQALGGASETFRFNFYIDAERLKPSFYSVDTLLVMSPTARLPASPAEAVSVLPERARASPPEVPSVPPDSTTAASLSRNLPEVNQSSRPSPQLGRLFVRPPMVPLEITLEITPPMAYSPPEPCDIDLPAAVTPPLPIQSQAIQENPVQDPDLPPVDEGHPHLPPPDVESDPPLGKGKKKRPVVPYSEEPSSDPSTDTPGARNERRRALISRLSLAAPSPPVSDEDLETLPPRYNKKGKRKAADKQTSRKKAAATRRRKDDAAGNGSDIASGGNSRNIPFNTGGGETNAERTRIKPKPKPRKKPTAVVNANRAG</sequence>
<dbReference type="HOGENOM" id="CLU_407126_0_0_1"/>
<feature type="region of interest" description="Disordered" evidence="1">
    <location>
        <begin position="1"/>
        <end position="23"/>
    </location>
</feature>
<keyword evidence="3" id="KW-1185">Reference proteome</keyword>
<dbReference type="Proteomes" id="UP000001194">
    <property type="component" value="Unassembled WGS sequence"/>
</dbReference>
<dbReference type="KEGG" id="lbc:LACBIDRAFT_332251"/>
<dbReference type="OrthoDB" id="3002782at2759"/>
<feature type="compositionally biased region" description="Basic and acidic residues" evidence="1">
    <location>
        <begin position="14"/>
        <end position="23"/>
    </location>
</feature>